<dbReference type="InParanoid" id="D5GPT5"/>
<dbReference type="AlphaFoldDB" id="D5GPT5"/>
<name>D5GPT5_TUBMM</name>
<reference evidence="2 3" key="1">
    <citation type="journal article" date="2010" name="Nature">
        <title>Perigord black truffle genome uncovers evolutionary origins and mechanisms of symbiosis.</title>
        <authorList>
            <person name="Martin F."/>
            <person name="Kohler A."/>
            <person name="Murat C."/>
            <person name="Balestrini R."/>
            <person name="Coutinho P.M."/>
            <person name="Jaillon O."/>
            <person name="Montanini B."/>
            <person name="Morin E."/>
            <person name="Noel B."/>
            <person name="Percudani R."/>
            <person name="Porcel B."/>
            <person name="Rubini A."/>
            <person name="Amicucci A."/>
            <person name="Amselem J."/>
            <person name="Anthouard V."/>
            <person name="Arcioni S."/>
            <person name="Artiguenave F."/>
            <person name="Aury J.M."/>
            <person name="Ballario P."/>
            <person name="Bolchi A."/>
            <person name="Brenna A."/>
            <person name="Brun A."/>
            <person name="Buee M."/>
            <person name="Cantarel B."/>
            <person name="Chevalier G."/>
            <person name="Couloux A."/>
            <person name="Da Silva C."/>
            <person name="Denoeud F."/>
            <person name="Duplessis S."/>
            <person name="Ghignone S."/>
            <person name="Hilselberger B."/>
            <person name="Iotti M."/>
            <person name="Marcais B."/>
            <person name="Mello A."/>
            <person name="Miranda M."/>
            <person name="Pacioni G."/>
            <person name="Quesneville H."/>
            <person name="Riccioni C."/>
            <person name="Ruotolo R."/>
            <person name="Splivallo R."/>
            <person name="Stocchi V."/>
            <person name="Tisserant E."/>
            <person name="Viscomi A.R."/>
            <person name="Zambonelli A."/>
            <person name="Zampieri E."/>
            <person name="Henrissat B."/>
            <person name="Lebrun M.H."/>
            <person name="Paolocci F."/>
            <person name="Bonfante P."/>
            <person name="Ottonello S."/>
            <person name="Wincker P."/>
        </authorList>
    </citation>
    <scope>NUCLEOTIDE SEQUENCE [LARGE SCALE GENOMIC DNA]</scope>
    <source>
        <strain evidence="2 3">Mel28</strain>
    </source>
</reference>
<keyword evidence="3" id="KW-1185">Reference proteome</keyword>
<feature type="compositionally biased region" description="Basic residues" evidence="1">
    <location>
        <begin position="30"/>
        <end position="40"/>
    </location>
</feature>
<feature type="compositionally biased region" description="Gly residues" evidence="1">
    <location>
        <begin position="46"/>
        <end position="60"/>
    </location>
</feature>
<dbReference type="HOGENOM" id="CLU_1533691_0_0_1"/>
<dbReference type="KEGG" id="tml:GSTUM_00012024001"/>
<feature type="region of interest" description="Disordered" evidence="1">
    <location>
        <begin position="1"/>
        <end position="72"/>
    </location>
</feature>
<gene>
    <name evidence="2" type="ORF">GSTUM_00012024001</name>
</gene>
<protein>
    <submittedName>
        <fullName evidence="2">(Perigord truffle) hypothetical protein</fullName>
    </submittedName>
</protein>
<proteinExistence type="predicted"/>
<feature type="compositionally biased region" description="Polar residues" evidence="1">
    <location>
        <begin position="1"/>
        <end position="26"/>
    </location>
</feature>
<organism evidence="2 3">
    <name type="scientific">Tuber melanosporum (strain Mel28)</name>
    <name type="common">Perigord black truffle</name>
    <dbReference type="NCBI Taxonomy" id="656061"/>
    <lineage>
        <taxon>Eukaryota</taxon>
        <taxon>Fungi</taxon>
        <taxon>Dikarya</taxon>
        <taxon>Ascomycota</taxon>
        <taxon>Pezizomycotina</taxon>
        <taxon>Pezizomycetes</taxon>
        <taxon>Pezizales</taxon>
        <taxon>Tuberaceae</taxon>
        <taxon>Tuber</taxon>
    </lineage>
</organism>
<dbReference type="EMBL" id="FN430378">
    <property type="protein sequence ID" value="CAZ86528.1"/>
    <property type="molecule type" value="Genomic_DNA"/>
</dbReference>
<dbReference type="Proteomes" id="UP000006911">
    <property type="component" value="Unassembled WGS sequence"/>
</dbReference>
<evidence type="ECO:0000313" key="2">
    <source>
        <dbReference type="EMBL" id="CAZ86528.1"/>
    </source>
</evidence>
<sequence>MDGWNSQDLLTGKSTTLPCSSKQACNQAVRKSRVGKKVKMGRPTPGHGGGGGTGYEGGSGKRNEGRKKKVQSAKYIKRGTTPTSFSFCHLPPPSFAFIPVSTVSQYTSHTLRLLYSASFVVALNFRTHFAIPESARKKERYNLRKENFEGRKKWERISKTEFSQLPVVNCTAAYK</sequence>
<evidence type="ECO:0000256" key="1">
    <source>
        <dbReference type="SAM" id="MobiDB-lite"/>
    </source>
</evidence>
<evidence type="ECO:0000313" key="3">
    <source>
        <dbReference type="Proteomes" id="UP000006911"/>
    </source>
</evidence>
<dbReference type="RefSeq" id="XP_002842337.1">
    <property type="nucleotide sequence ID" value="XM_002842291.1"/>
</dbReference>
<accession>D5GPT5</accession>
<dbReference type="GeneID" id="9182272"/>